<comment type="cofactor">
    <cofactor evidence="2">
        <name>FAD</name>
        <dbReference type="ChEBI" id="CHEBI:57692"/>
    </cofactor>
</comment>
<sequence>MSHDRPDGQGTVLVLFRHDLRVSENGALAAAAQTDKPVLAAYVLDEESEGMRAPGGAARWWLHHSLARLSEDLEKRGVRLVLRSGAMSDVVDDLVGEIDADTVFWNRRYHPAGAAADAAIKSALRERGLRAESFDGQLLHEPSRLQTGAGSFYKVFTPFWKAMSAGPDPRAPIDPPRRIAGYDGKIASQTLDELFPLPRSPDWAKAFGEVWTPGEDGAHARLESFISERLDDYADGRDFPAGGSTSGLSPHLAHGEITPYQIFAALRAEAKEVSSANLAKFRQEIGWREFCHHLLFHNPGLCEENFQPAFDAFPWKSDKEALRAWQRGRTGYPIVDAGMRELWQTGVMHNRVRMIVASFLTKHLLIDWREGERWFWDTLVDADAASNPANWQWVAGSGADAAPYFRIFNPVLQGEKFDPDGSYVRSFVPELDKLPDRYLHKPWDAPAQVLADAGVDLGRTYPKPVVDHAAARKRALASYDAAKEAQ</sequence>
<dbReference type="EC" id="4.1.99.3" evidence="8"/>
<organism evidence="8 9">
    <name type="scientific">Neoaquamicrobium sediminum</name>
    <dbReference type="NCBI Taxonomy" id="1849104"/>
    <lineage>
        <taxon>Bacteria</taxon>
        <taxon>Pseudomonadati</taxon>
        <taxon>Pseudomonadota</taxon>
        <taxon>Alphaproteobacteria</taxon>
        <taxon>Hyphomicrobiales</taxon>
        <taxon>Phyllobacteriaceae</taxon>
        <taxon>Neoaquamicrobium</taxon>
    </lineage>
</organism>
<dbReference type="InterPro" id="IPR002081">
    <property type="entry name" value="Cryptochrome/DNA_photolyase_1"/>
</dbReference>
<dbReference type="RefSeq" id="WP_368801274.1">
    <property type="nucleotide sequence ID" value="NZ_JAZHFV010000001.1"/>
</dbReference>
<comment type="caution">
    <text evidence="8">The sequence shown here is derived from an EMBL/GenBank/DDBJ whole genome shotgun (WGS) entry which is preliminary data.</text>
</comment>
<evidence type="ECO:0000313" key="8">
    <source>
        <dbReference type="EMBL" id="MEX4005845.1"/>
    </source>
</evidence>
<reference evidence="8 9" key="1">
    <citation type="submission" date="2024-01" db="EMBL/GenBank/DDBJ databases">
        <title>New evidence supports the origin of RcGTA from prophage.</title>
        <authorList>
            <person name="Xu Y."/>
            <person name="Liu B."/>
            <person name="Chen F."/>
        </authorList>
    </citation>
    <scope>NUCLEOTIDE SEQUENCE [LARGE SCALE GENOMIC DNA]</scope>
    <source>
        <strain evidence="8 9">CBW1107-2</strain>
    </source>
</reference>
<accession>A0ABV3WMH1</accession>
<evidence type="ECO:0000256" key="1">
    <source>
        <dbReference type="ARBA" id="ARBA00001932"/>
    </source>
</evidence>
<dbReference type="Gene3D" id="1.25.40.80">
    <property type="match status" value="1"/>
</dbReference>
<evidence type="ECO:0000313" key="9">
    <source>
        <dbReference type="Proteomes" id="UP001559025"/>
    </source>
</evidence>
<feature type="domain" description="Photolyase/cryptochrome alpha/beta" evidence="7">
    <location>
        <begin position="10"/>
        <end position="139"/>
    </location>
</feature>
<evidence type="ECO:0000256" key="3">
    <source>
        <dbReference type="ARBA" id="ARBA00022630"/>
    </source>
</evidence>
<dbReference type="Proteomes" id="UP001559025">
    <property type="component" value="Unassembled WGS sequence"/>
</dbReference>
<dbReference type="PANTHER" id="PTHR11455">
    <property type="entry name" value="CRYPTOCHROME"/>
    <property type="match status" value="1"/>
</dbReference>
<dbReference type="InterPro" id="IPR036155">
    <property type="entry name" value="Crypto/Photolyase_N_sf"/>
</dbReference>
<evidence type="ECO:0000259" key="7">
    <source>
        <dbReference type="PROSITE" id="PS51645"/>
    </source>
</evidence>
<evidence type="ECO:0000256" key="6">
    <source>
        <dbReference type="RuleBase" id="RU004182"/>
    </source>
</evidence>
<dbReference type="PROSITE" id="PS00691">
    <property type="entry name" value="DNA_PHOTOLYASES_1_2"/>
    <property type="match status" value="1"/>
</dbReference>
<keyword evidence="9" id="KW-1185">Reference proteome</keyword>
<dbReference type="Pfam" id="PF03441">
    <property type="entry name" value="FAD_binding_7"/>
    <property type="match status" value="1"/>
</dbReference>
<name>A0ABV3WMH1_9HYPH</name>
<dbReference type="PROSITE" id="PS51645">
    <property type="entry name" value="PHR_CRY_ALPHA_BETA"/>
    <property type="match status" value="1"/>
</dbReference>
<comment type="cofactor">
    <cofactor evidence="1">
        <name>(6R)-5,10-methylene-5,6,7,8-tetrahydrofolate</name>
        <dbReference type="ChEBI" id="CHEBI:15636"/>
    </cofactor>
</comment>
<dbReference type="InterPro" id="IPR036134">
    <property type="entry name" value="Crypto/Photolyase_FAD-like_sf"/>
</dbReference>
<dbReference type="PRINTS" id="PR00147">
    <property type="entry name" value="DNAPHOTLYASE"/>
</dbReference>
<dbReference type="InterPro" id="IPR006050">
    <property type="entry name" value="DNA_photolyase_N"/>
</dbReference>
<dbReference type="InterPro" id="IPR014729">
    <property type="entry name" value="Rossmann-like_a/b/a_fold"/>
</dbReference>
<comment type="similarity">
    <text evidence="6">Belongs to the DNA photolyase family.</text>
</comment>
<keyword evidence="3 6" id="KW-0285">Flavoprotein</keyword>
<keyword evidence="8" id="KW-0456">Lyase</keyword>
<evidence type="ECO:0000256" key="5">
    <source>
        <dbReference type="ARBA" id="ARBA00022991"/>
    </source>
</evidence>
<dbReference type="Gene3D" id="3.40.50.620">
    <property type="entry name" value="HUPs"/>
    <property type="match status" value="1"/>
</dbReference>
<keyword evidence="4 6" id="KW-0274">FAD</keyword>
<dbReference type="Pfam" id="PF00875">
    <property type="entry name" value="DNA_photolyase"/>
    <property type="match status" value="1"/>
</dbReference>
<evidence type="ECO:0000256" key="4">
    <source>
        <dbReference type="ARBA" id="ARBA00022827"/>
    </source>
</evidence>
<dbReference type="InterPro" id="IPR005101">
    <property type="entry name" value="Cryptochr/Photolyase_FAD-bd"/>
</dbReference>
<evidence type="ECO:0000256" key="2">
    <source>
        <dbReference type="ARBA" id="ARBA00001974"/>
    </source>
</evidence>
<dbReference type="SUPFAM" id="SSF48173">
    <property type="entry name" value="Cryptochrome/photolyase FAD-binding domain"/>
    <property type="match status" value="1"/>
</dbReference>
<keyword evidence="5 6" id="KW-0157">Chromophore</keyword>
<dbReference type="InterPro" id="IPR018394">
    <property type="entry name" value="DNA_photolyase_1_CS_C"/>
</dbReference>
<proteinExistence type="inferred from homology"/>
<protein>
    <submittedName>
        <fullName evidence="8">Deoxyribodipyrimidine photo-lyase</fullName>
        <ecNumber evidence="8">4.1.99.3</ecNumber>
    </submittedName>
</protein>
<dbReference type="PANTHER" id="PTHR11455:SF9">
    <property type="entry name" value="CRYPTOCHROME CIRCADIAN CLOCK 5 ISOFORM X1"/>
    <property type="match status" value="1"/>
</dbReference>
<dbReference type="EMBL" id="JAZHFV010000001">
    <property type="protein sequence ID" value="MEX4005845.1"/>
    <property type="molecule type" value="Genomic_DNA"/>
</dbReference>
<dbReference type="GO" id="GO:0003904">
    <property type="term" value="F:deoxyribodipyrimidine photo-lyase activity"/>
    <property type="evidence" value="ECO:0007669"/>
    <property type="project" value="UniProtKB-EC"/>
</dbReference>
<dbReference type="PROSITE" id="PS00394">
    <property type="entry name" value="DNA_PHOTOLYASES_1_1"/>
    <property type="match status" value="1"/>
</dbReference>
<gene>
    <name evidence="8" type="ORF">V1479_00935</name>
</gene>
<dbReference type="Gene3D" id="1.10.579.10">
    <property type="entry name" value="DNA Cyclobutane Dipyrimidine Photolyase, subunit A, domain 3"/>
    <property type="match status" value="1"/>
</dbReference>
<dbReference type="SUPFAM" id="SSF52425">
    <property type="entry name" value="Cryptochrome/photolyase, N-terminal domain"/>
    <property type="match status" value="1"/>
</dbReference>